<name>A0A327ZEB3_9ACTN</name>
<reference evidence="1 2" key="1">
    <citation type="submission" date="2018-06" db="EMBL/GenBank/DDBJ databases">
        <title>Genomic Encyclopedia of Type Strains, Phase III (KMG-III): the genomes of soil and plant-associated and newly described type strains.</title>
        <authorList>
            <person name="Whitman W."/>
        </authorList>
    </citation>
    <scope>NUCLEOTIDE SEQUENCE [LARGE SCALE GENOMIC DNA]</scope>
    <source>
        <strain evidence="1 2">CGMCC 4.7090</strain>
    </source>
</reference>
<dbReference type="Pfam" id="PF14030">
    <property type="entry name" value="DUF4245"/>
    <property type="match status" value="1"/>
</dbReference>
<proteinExistence type="predicted"/>
<keyword evidence="2" id="KW-1185">Reference proteome</keyword>
<organism evidence="1 2">
    <name type="scientific">Actinoplanes lutulentus</name>
    <dbReference type="NCBI Taxonomy" id="1287878"/>
    <lineage>
        <taxon>Bacteria</taxon>
        <taxon>Bacillati</taxon>
        <taxon>Actinomycetota</taxon>
        <taxon>Actinomycetes</taxon>
        <taxon>Micromonosporales</taxon>
        <taxon>Micromonosporaceae</taxon>
        <taxon>Actinoplanes</taxon>
    </lineage>
</organism>
<accession>A0A327ZEB3</accession>
<evidence type="ECO:0000313" key="1">
    <source>
        <dbReference type="EMBL" id="RAK32753.1"/>
    </source>
</evidence>
<dbReference type="OrthoDB" id="5185732at2"/>
<comment type="caution">
    <text evidence="1">The sequence shown here is derived from an EMBL/GenBank/DDBJ whole genome shotgun (WGS) entry which is preliminary data.</text>
</comment>
<sequence>MILSLLVLLIPIGLGMVYWRVVLDGDKPIAKDPSSAIQLASAHFTVAQPTGLGEDWTVTSANFRNENGGATLRVGYADPDADPILMVQSTVPAATLVPAEVGDEGTRTGTFRSANRAWLTYAGRPGEIAFIVTEQNRTIVLVGKTDQENLETLAAALP</sequence>
<dbReference type="EMBL" id="QLMJ01000013">
    <property type="protein sequence ID" value="RAK32753.1"/>
    <property type="molecule type" value="Genomic_DNA"/>
</dbReference>
<dbReference type="InterPro" id="IPR025339">
    <property type="entry name" value="DUF4245"/>
</dbReference>
<evidence type="ECO:0000313" key="2">
    <source>
        <dbReference type="Proteomes" id="UP000249341"/>
    </source>
</evidence>
<protein>
    <submittedName>
        <fullName evidence="1">Uncharacterized protein DUF4245</fullName>
    </submittedName>
</protein>
<dbReference type="Proteomes" id="UP000249341">
    <property type="component" value="Unassembled WGS sequence"/>
</dbReference>
<gene>
    <name evidence="1" type="ORF">B0I29_11348</name>
</gene>
<dbReference type="AlphaFoldDB" id="A0A327ZEB3"/>